<evidence type="ECO:0000313" key="2">
    <source>
        <dbReference type="EMBL" id="GGD75554.1"/>
    </source>
</evidence>
<organism evidence="2 3">
    <name type="scientific">Microbacterium murale</name>
    <dbReference type="NCBI Taxonomy" id="1081040"/>
    <lineage>
        <taxon>Bacteria</taxon>
        <taxon>Bacillati</taxon>
        <taxon>Actinomycetota</taxon>
        <taxon>Actinomycetes</taxon>
        <taxon>Micrococcales</taxon>
        <taxon>Microbacteriaceae</taxon>
        <taxon>Microbacterium</taxon>
    </lineage>
</organism>
<gene>
    <name evidence="2" type="ORF">GCM10007269_18300</name>
</gene>
<evidence type="ECO:0000256" key="1">
    <source>
        <dbReference type="SAM" id="MobiDB-lite"/>
    </source>
</evidence>
<dbReference type="EMBL" id="BMCM01000002">
    <property type="protein sequence ID" value="GGD75554.1"/>
    <property type="molecule type" value="Genomic_DNA"/>
</dbReference>
<reference evidence="3" key="1">
    <citation type="journal article" date="2019" name="Int. J. Syst. Evol. Microbiol.">
        <title>The Global Catalogue of Microorganisms (GCM) 10K type strain sequencing project: providing services to taxonomists for standard genome sequencing and annotation.</title>
        <authorList>
            <consortium name="The Broad Institute Genomics Platform"/>
            <consortium name="The Broad Institute Genome Sequencing Center for Infectious Disease"/>
            <person name="Wu L."/>
            <person name="Ma J."/>
        </authorList>
    </citation>
    <scope>NUCLEOTIDE SEQUENCE [LARGE SCALE GENOMIC DNA]</scope>
    <source>
        <strain evidence="3">CCM 7640</strain>
    </source>
</reference>
<proteinExistence type="predicted"/>
<evidence type="ECO:0000313" key="3">
    <source>
        <dbReference type="Proteomes" id="UP000629365"/>
    </source>
</evidence>
<sequence>MAVIDSEEMSVSIDTTPSVTTVDDTARAPGGRAVASAADPASGLGLFEKEMYTLTPS</sequence>
<accession>A0ABQ1RP00</accession>
<comment type="caution">
    <text evidence="2">The sequence shown here is derived from an EMBL/GenBank/DDBJ whole genome shotgun (WGS) entry which is preliminary data.</text>
</comment>
<name>A0ABQ1RP00_9MICO</name>
<feature type="compositionally biased region" description="Low complexity" evidence="1">
    <location>
        <begin position="10"/>
        <end position="23"/>
    </location>
</feature>
<dbReference type="Proteomes" id="UP000629365">
    <property type="component" value="Unassembled WGS sequence"/>
</dbReference>
<feature type="region of interest" description="Disordered" evidence="1">
    <location>
        <begin position="1"/>
        <end position="26"/>
    </location>
</feature>
<keyword evidence="3" id="KW-1185">Reference proteome</keyword>
<protein>
    <submittedName>
        <fullName evidence="2">Uncharacterized protein</fullName>
    </submittedName>
</protein>